<comment type="caution">
    <text evidence="2">The sequence shown here is derived from an EMBL/GenBank/DDBJ whole genome shotgun (WGS) entry which is preliminary data.</text>
</comment>
<evidence type="ECO:0000256" key="1">
    <source>
        <dbReference type="SAM" id="MobiDB-lite"/>
    </source>
</evidence>
<reference evidence="3" key="1">
    <citation type="journal article" date="2019" name="Int. J. Syst. Evol. Microbiol.">
        <title>The Global Catalogue of Microorganisms (GCM) 10K type strain sequencing project: providing services to taxonomists for standard genome sequencing and annotation.</title>
        <authorList>
            <consortium name="The Broad Institute Genomics Platform"/>
            <consortium name="The Broad Institute Genome Sequencing Center for Infectious Disease"/>
            <person name="Wu L."/>
            <person name="Ma J."/>
        </authorList>
    </citation>
    <scope>NUCLEOTIDE SEQUENCE [LARGE SCALE GENOMIC DNA]</scope>
    <source>
        <strain evidence="3">JCM 12398</strain>
    </source>
</reference>
<evidence type="ECO:0000313" key="3">
    <source>
        <dbReference type="Proteomes" id="UP001501266"/>
    </source>
</evidence>
<organism evidence="2 3">
    <name type="scientific">Agrococcus citreus</name>
    <dbReference type="NCBI Taxonomy" id="84643"/>
    <lineage>
        <taxon>Bacteria</taxon>
        <taxon>Bacillati</taxon>
        <taxon>Actinomycetota</taxon>
        <taxon>Actinomycetes</taxon>
        <taxon>Micrococcales</taxon>
        <taxon>Microbacteriaceae</taxon>
        <taxon>Agrococcus</taxon>
    </lineage>
</organism>
<gene>
    <name evidence="2" type="ORF">GCM10009640_10800</name>
</gene>
<dbReference type="EMBL" id="BAAAKK010000003">
    <property type="protein sequence ID" value="GAA1420869.1"/>
    <property type="molecule type" value="Genomic_DNA"/>
</dbReference>
<evidence type="ECO:0000313" key="2">
    <source>
        <dbReference type="EMBL" id="GAA1420869.1"/>
    </source>
</evidence>
<accession>A0ABP4JJ89</accession>
<keyword evidence="3" id="KW-1185">Reference proteome</keyword>
<feature type="region of interest" description="Disordered" evidence="1">
    <location>
        <begin position="93"/>
        <end position="142"/>
    </location>
</feature>
<feature type="compositionally biased region" description="Low complexity" evidence="1">
    <location>
        <begin position="93"/>
        <end position="117"/>
    </location>
</feature>
<protein>
    <recommendedName>
        <fullName evidence="4">DUF3558 domain-containing protein</fullName>
    </recommendedName>
</protein>
<feature type="region of interest" description="Disordered" evidence="1">
    <location>
        <begin position="1"/>
        <end position="22"/>
    </location>
</feature>
<sequence>MPSSAMAFETEGADGLEAPRSGVSERAARACWRRPQWRVGGAPVHPHQSRTWAAPNTRCTHPTDRKIHMLRKTWMGAVVVASLLVTGCAASAAEPPASPAASSTETSSAEAGSAEPSHTMPDGTVMTGAEHGAHGSGHGSALEPSAAAEMICEGQVTASIASMLDLPDEVEPTSTWNAPMLTCTYDIDGSPLTLSVHDTADLEVGEAHFAELQGSIEGARDIEGLLGLGMPSFTTDAGKVAFLRDGMTLLVDATRLPAELAGGTMTRDEVAYAVASAVLVCWVEHD</sequence>
<proteinExistence type="predicted"/>
<name>A0ABP4JJ89_9MICO</name>
<evidence type="ECO:0008006" key="4">
    <source>
        <dbReference type="Google" id="ProtNLM"/>
    </source>
</evidence>
<dbReference type="Proteomes" id="UP001501266">
    <property type="component" value="Unassembled WGS sequence"/>
</dbReference>